<dbReference type="SMART" id="SM00460">
    <property type="entry name" value="TGc"/>
    <property type="match status" value="1"/>
</dbReference>
<feature type="domain" description="Transglutaminase-like" evidence="3">
    <location>
        <begin position="490"/>
        <end position="560"/>
    </location>
</feature>
<feature type="transmembrane region" description="Helical" evidence="2">
    <location>
        <begin position="624"/>
        <end position="647"/>
    </location>
</feature>
<dbReference type="Gene3D" id="3.10.620.30">
    <property type="match status" value="1"/>
</dbReference>
<dbReference type="PATRIC" id="fig|264251.5.peg.3166"/>
<dbReference type="InterPro" id="IPR052901">
    <property type="entry name" value="Bact_TGase-like"/>
</dbReference>
<evidence type="ECO:0000259" key="3">
    <source>
        <dbReference type="SMART" id="SM00460"/>
    </source>
</evidence>
<dbReference type="STRING" id="264251.FB00_15540"/>
<evidence type="ECO:0000256" key="2">
    <source>
        <dbReference type="SAM" id="Phobius"/>
    </source>
</evidence>
<feature type="region of interest" description="Disordered" evidence="1">
    <location>
        <begin position="560"/>
        <end position="617"/>
    </location>
</feature>
<proteinExistence type="predicted"/>
<organism evidence="4 5">
    <name type="scientific">Cellulosimicrobium funkei</name>
    <dbReference type="NCBI Taxonomy" id="264251"/>
    <lineage>
        <taxon>Bacteria</taxon>
        <taxon>Bacillati</taxon>
        <taxon>Actinomycetota</taxon>
        <taxon>Actinomycetes</taxon>
        <taxon>Micrococcales</taxon>
        <taxon>Promicromonosporaceae</taxon>
        <taxon>Cellulosimicrobium</taxon>
    </lineage>
</organism>
<feature type="transmembrane region" description="Helical" evidence="2">
    <location>
        <begin position="167"/>
        <end position="186"/>
    </location>
</feature>
<dbReference type="Pfam" id="PF01841">
    <property type="entry name" value="Transglut_core"/>
    <property type="match status" value="1"/>
</dbReference>
<sequence>MTTSRPDTTAPVGLRVLATSALVAVAVVASTYALGSVIGPGGWTGTAVRTIVVLALVTGVSRYALERGHAARGDVLAPPAALLPSLAGLVVGLWALLGLYGGPTDRFSLLIGLSNVDRVLSRLSTARDLTLAEVAPIDPSLPIALMAVGGAVVVFLVADLMAGGLRLSAGVALPLLALWIPGLVIMGEIPPLAFVVTVAALVLLLAVDNPHRTVRRGASARRADGRAAGGLRAVGALVVAVAVAVVALGLGSASASLPEVASASWSRLFSSTGQTVRLSDDLDMRRDLAERSGEVVLRYRTDADEVGPLRVFTLTGFDGTNWRRGADRDGTPIEAADQMLWPTDPAGVEEPTSVRVTLESLRDTRLPVPTEPRTVDIDGDWSYDDVRDEVLGDQPTGAGTAYELAVFSRPLDAASLRGATGADPDDPNYLDVPATEHEQDIRDLAAAVVDGAPTRYDQALALQTYFRDVSQFTYSTEVPPGDSGDAVWDFLQDRTGYCVQFATSMTMMARTLGIPARLGVGFLPGERVDDSSFQVTGRDSHAWPELWFPGQGWVRFEPTPAQQTGPTPRWATPVAVTPGGPGDPGNVPTPGATTAAPSAPASPVPTAPGTGGPTGGAQDDGAPWLLVVGVALLLVAIAVGGALWLALRRRSETQSLRDAEDAWAELTDRLGALDVRWPTSTTPRRVPAAVVAALQARRGQHARDEDVAEAVSGLASALEAERYAPEPRTVARPDRLQELVDSAVEAVEESLSDRPARADGPSALPVG</sequence>
<protein>
    <recommendedName>
        <fullName evidence="3">Transglutaminase-like domain-containing protein</fullName>
    </recommendedName>
</protein>
<dbReference type="InterPro" id="IPR038765">
    <property type="entry name" value="Papain-like_cys_pep_sf"/>
</dbReference>
<dbReference type="EMBL" id="JNBQ01000025">
    <property type="protein sequence ID" value="KLN33856.1"/>
    <property type="molecule type" value="Genomic_DNA"/>
</dbReference>
<dbReference type="PANTHER" id="PTHR42736">
    <property type="entry name" value="PROTEIN-GLUTAMINE GAMMA-GLUTAMYLTRANSFERASE"/>
    <property type="match status" value="1"/>
</dbReference>
<feature type="transmembrane region" description="Helical" evidence="2">
    <location>
        <begin position="12"/>
        <end position="34"/>
    </location>
</feature>
<keyword evidence="2" id="KW-0472">Membrane</keyword>
<feature type="transmembrane region" description="Helical" evidence="2">
    <location>
        <begin position="192"/>
        <end position="209"/>
    </location>
</feature>
<feature type="transmembrane region" description="Helical" evidence="2">
    <location>
        <begin position="77"/>
        <end position="100"/>
    </location>
</feature>
<dbReference type="InterPro" id="IPR002931">
    <property type="entry name" value="Transglutaminase-like"/>
</dbReference>
<feature type="transmembrane region" description="Helical" evidence="2">
    <location>
        <begin position="230"/>
        <end position="250"/>
    </location>
</feature>
<keyword evidence="2" id="KW-1133">Transmembrane helix</keyword>
<comment type="caution">
    <text evidence="4">The sequence shown here is derived from an EMBL/GenBank/DDBJ whole genome shotgun (WGS) entry which is preliminary data.</text>
</comment>
<dbReference type="SUPFAM" id="SSF54001">
    <property type="entry name" value="Cysteine proteinases"/>
    <property type="match status" value="1"/>
</dbReference>
<dbReference type="PANTHER" id="PTHR42736:SF1">
    <property type="entry name" value="PROTEIN-GLUTAMINE GAMMA-GLUTAMYLTRANSFERASE"/>
    <property type="match status" value="1"/>
</dbReference>
<keyword evidence="5" id="KW-1185">Reference proteome</keyword>
<accession>A0A0H2KK57</accession>
<keyword evidence="2" id="KW-0812">Transmembrane</keyword>
<evidence type="ECO:0000313" key="5">
    <source>
        <dbReference type="Proteomes" id="UP000035265"/>
    </source>
</evidence>
<feature type="transmembrane region" description="Helical" evidence="2">
    <location>
        <begin position="46"/>
        <end position="65"/>
    </location>
</feature>
<feature type="region of interest" description="Disordered" evidence="1">
    <location>
        <begin position="746"/>
        <end position="767"/>
    </location>
</feature>
<dbReference type="InterPro" id="IPR021878">
    <property type="entry name" value="TgpA_N"/>
</dbReference>
<dbReference type="Pfam" id="PF11992">
    <property type="entry name" value="TgpA_N"/>
    <property type="match status" value="1"/>
</dbReference>
<feature type="transmembrane region" description="Helical" evidence="2">
    <location>
        <begin position="141"/>
        <end position="160"/>
    </location>
</feature>
<reference evidence="4 5" key="1">
    <citation type="submission" date="2014-05" db="EMBL/GenBank/DDBJ databases">
        <title>Cellulosimicrobium funkei U11 genome.</title>
        <authorList>
            <person name="Hu C."/>
            <person name="Gong Y."/>
            <person name="Wan W."/>
            <person name="Jiang M."/>
        </authorList>
    </citation>
    <scope>NUCLEOTIDE SEQUENCE [LARGE SCALE GENOMIC DNA]</scope>
    <source>
        <strain evidence="4 5">U11</strain>
    </source>
</reference>
<feature type="compositionally biased region" description="Low complexity" evidence="1">
    <location>
        <begin position="584"/>
        <end position="599"/>
    </location>
</feature>
<evidence type="ECO:0000313" key="4">
    <source>
        <dbReference type="EMBL" id="KLN33856.1"/>
    </source>
</evidence>
<name>A0A0H2KK57_9MICO</name>
<dbReference type="Proteomes" id="UP000035265">
    <property type="component" value="Unassembled WGS sequence"/>
</dbReference>
<dbReference type="AlphaFoldDB" id="A0A0H2KK57"/>
<gene>
    <name evidence="4" type="ORF">FB00_15540</name>
</gene>
<dbReference type="RefSeq" id="WP_047233766.1">
    <property type="nucleotide sequence ID" value="NZ_JNBQ01000025.1"/>
</dbReference>
<evidence type="ECO:0000256" key="1">
    <source>
        <dbReference type="SAM" id="MobiDB-lite"/>
    </source>
</evidence>